<reference evidence="2" key="1">
    <citation type="journal article" date="2023" name="IScience">
        <title>Live-bearing cockroach genome reveals convergent evolutionary mechanisms linked to viviparity in insects and beyond.</title>
        <authorList>
            <person name="Fouks B."/>
            <person name="Harrison M.C."/>
            <person name="Mikhailova A.A."/>
            <person name="Marchal E."/>
            <person name="English S."/>
            <person name="Carruthers M."/>
            <person name="Jennings E.C."/>
            <person name="Chiamaka E.L."/>
            <person name="Frigard R.A."/>
            <person name="Pippel M."/>
            <person name="Attardo G.M."/>
            <person name="Benoit J.B."/>
            <person name="Bornberg-Bauer E."/>
            <person name="Tobe S.S."/>
        </authorList>
    </citation>
    <scope>NUCLEOTIDE SEQUENCE</scope>
    <source>
        <strain evidence="2">Stay&amp;Tobe</strain>
    </source>
</reference>
<keyword evidence="3" id="KW-1185">Reference proteome</keyword>
<proteinExistence type="inferred from homology"/>
<organism evidence="2 3">
    <name type="scientific">Diploptera punctata</name>
    <name type="common">Pacific beetle cockroach</name>
    <dbReference type="NCBI Taxonomy" id="6984"/>
    <lineage>
        <taxon>Eukaryota</taxon>
        <taxon>Metazoa</taxon>
        <taxon>Ecdysozoa</taxon>
        <taxon>Arthropoda</taxon>
        <taxon>Hexapoda</taxon>
        <taxon>Insecta</taxon>
        <taxon>Pterygota</taxon>
        <taxon>Neoptera</taxon>
        <taxon>Polyneoptera</taxon>
        <taxon>Dictyoptera</taxon>
        <taxon>Blattodea</taxon>
        <taxon>Blaberoidea</taxon>
        <taxon>Blaberidae</taxon>
        <taxon>Diplopterinae</taxon>
        <taxon>Diploptera</taxon>
    </lineage>
</organism>
<evidence type="ECO:0000313" key="2">
    <source>
        <dbReference type="EMBL" id="KAJ9600557.1"/>
    </source>
</evidence>
<dbReference type="InterPro" id="IPR036188">
    <property type="entry name" value="FAD/NAD-bd_sf"/>
</dbReference>
<evidence type="ECO:0000256" key="1">
    <source>
        <dbReference type="ARBA" id="ARBA00010790"/>
    </source>
</evidence>
<dbReference type="EMBL" id="JASPKZ010000335">
    <property type="protein sequence ID" value="KAJ9600557.1"/>
    <property type="molecule type" value="Genomic_DNA"/>
</dbReference>
<sequence>MSVSGCNCSFPDTPFLTDVCGAGLFMMLTELLLLRQCDMADACRRPQDEELTKIQEYDFIVVGAGVAGPVLASRLSENPDWDVLLVEA</sequence>
<reference evidence="2" key="2">
    <citation type="submission" date="2023-05" db="EMBL/GenBank/DDBJ databases">
        <authorList>
            <person name="Fouks B."/>
        </authorList>
    </citation>
    <scope>NUCLEOTIDE SEQUENCE</scope>
    <source>
        <strain evidence="2">Stay&amp;Tobe</strain>
        <tissue evidence="2">Testes</tissue>
    </source>
</reference>
<dbReference type="SUPFAM" id="SSF51905">
    <property type="entry name" value="FAD/NAD(P)-binding domain"/>
    <property type="match status" value="1"/>
</dbReference>
<comment type="caution">
    <text evidence="2">The sequence shown here is derived from an EMBL/GenBank/DDBJ whole genome shotgun (WGS) entry which is preliminary data.</text>
</comment>
<dbReference type="Gene3D" id="3.50.50.60">
    <property type="entry name" value="FAD/NAD(P)-binding domain"/>
    <property type="match status" value="1"/>
</dbReference>
<gene>
    <name evidence="2" type="ORF">L9F63_026308</name>
</gene>
<protein>
    <recommendedName>
        <fullName evidence="4">Glucose dehydrogenase</fullName>
    </recommendedName>
</protein>
<dbReference type="InterPro" id="IPR012132">
    <property type="entry name" value="GMC_OxRdtase"/>
</dbReference>
<dbReference type="GO" id="GO:0050660">
    <property type="term" value="F:flavin adenine dinucleotide binding"/>
    <property type="evidence" value="ECO:0007669"/>
    <property type="project" value="InterPro"/>
</dbReference>
<dbReference type="PANTHER" id="PTHR11552">
    <property type="entry name" value="GLUCOSE-METHANOL-CHOLINE GMC OXIDOREDUCTASE"/>
    <property type="match status" value="1"/>
</dbReference>
<dbReference type="Proteomes" id="UP001233999">
    <property type="component" value="Unassembled WGS sequence"/>
</dbReference>
<dbReference type="AlphaFoldDB" id="A0AAD8ALS9"/>
<comment type="similarity">
    <text evidence="1">Belongs to the GMC oxidoreductase family.</text>
</comment>
<accession>A0AAD8ALS9</accession>
<evidence type="ECO:0000313" key="3">
    <source>
        <dbReference type="Proteomes" id="UP001233999"/>
    </source>
</evidence>
<dbReference type="GO" id="GO:0016491">
    <property type="term" value="F:oxidoreductase activity"/>
    <property type="evidence" value="ECO:0007669"/>
    <property type="project" value="TreeGrafter"/>
</dbReference>
<evidence type="ECO:0008006" key="4">
    <source>
        <dbReference type="Google" id="ProtNLM"/>
    </source>
</evidence>
<feature type="non-terminal residue" evidence="2">
    <location>
        <position position="88"/>
    </location>
</feature>
<name>A0AAD8ALS9_DIPPU</name>
<dbReference type="PANTHER" id="PTHR11552:SF217">
    <property type="entry name" value="GLUCOSE DEHYDROGENASE [FAD, QUINONE]"/>
    <property type="match status" value="1"/>
</dbReference>